<accession>A0A346GIB9</accession>
<evidence type="ECO:0000313" key="2">
    <source>
        <dbReference type="EMBL" id="EFH5891580.1"/>
    </source>
</evidence>
<keyword evidence="1" id="KW-0131">Cell cycle</keyword>
<dbReference type="Proteomes" id="UP000256244">
    <property type="component" value="Chromosome"/>
</dbReference>
<dbReference type="RefSeq" id="WP_000440741.1">
    <property type="nucleotide sequence ID" value="NZ_CAJUZU010000008.1"/>
</dbReference>
<proteinExistence type="predicted"/>
<dbReference type="Proteomes" id="UP000531813">
    <property type="component" value="Unassembled WGS sequence"/>
</dbReference>
<organism evidence="1 3">
    <name type="scientific">Escherichia coli</name>
    <dbReference type="NCBI Taxonomy" id="562"/>
    <lineage>
        <taxon>Bacteria</taxon>
        <taxon>Pseudomonadati</taxon>
        <taxon>Pseudomonadota</taxon>
        <taxon>Gammaproteobacteria</taxon>
        <taxon>Enterobacterales</taxon>
        <taxon>Enterobacteriaceae</taxon>
        <taxon>Escherichia</taxon>
    </lineage>
</organism>
<keyword evidence="1" id="KW-0132">Cell division</keyword>
<name>A0A346GIB9_ECOLX</name>
<dbReference type="EMBL" id="CP031546">
    <property type="protein sequence ID" value="AXO07015.1"/>
    <property type="molecule type" value="Genomic_DNA"/>
</dbReference>
<reference evidence="1 3" key="1">
    <citation type="submission" date="2018-08" db="EMBL/GenBank/DDBJ databases">
        <title>Complete genome sequencing and genomic characterization of five Escherichia coli strains co-producing MCR-1 and ESBLs from different origins in China.</title>
        <authorList>
            <person name="Bai L."/>
        </authorList>
    </citation>
    <scope>NUCLEOTIDE SEQUENCE [LARGE SCALE GENOMIC DNA]</scope>
    <source>
        <strain evidence="1">Cq9</strain>
        <strain evidence="3">cq9</strain>
    </source>
</reference>
<dbReference type="GO" id="GO:0051301">
    <property type="term" value="P:cell division"/>
    <property type="evidence" value="ECO:0007669"/>
    <property type="project" value="UniProtKB-KW"/>
</dbReference>
<evidence type="ECO:0000313" key="4">
    <source>
        <dbReference type="Proteomes" id="UP000531813"/>
    </source>
</evidence>
<dbReference type="AlphaFoldDB" id="A0A346GIB9"/>
<gene>
    <name evidence="1" type="ORF">DS732_11955</name>
    <name evidence="2" type="ORF">GOP25_04835</name>
</gene>
<protein>
    <submittedName>
        <fullName evidence="1">Host cell division inhibitory peptide Kil</fullName>
    </submittedName>
</protein>
<evidence type="ECO:0000313" key="1">
    <source>
        <dbReference type="EMBL" id="AXO07015.1"/>
    </source>
</evidence>
<evidence type="ECO:0000313" key="3">
    <source>
        <dbReference type="Proteomes" id="UP000256244"/>
    </source>
</evidence>
<sequence length="69" mass="7938">MERNHLTAISAAQSKFAIAVFLQDEEMFEQAIIQFAIATGSKINEHFVRSCHDRFSDIRRNSGCCYRNL</sequence>
<dbReference type="EMBL" id="AASWIS010000004">
    <property type="protein sequence ID" value="EFH5891580.1"/>
    <property type="molecule type" value="Genomic_DNA"/>
</dbReference>
<reference evidence="2 4" key="2">
    <citation type="submission" date="2019-12" db="EMBL/GenBank/DDBJ databases">
        <authorList>
            <consortium name="GenomeTrakr network: Whole genome sequencing for foodborne pathogen traceback"/>
        </authorList>
    </citation>
    <scope>NUCLEOTIDE SEQUENCE [LARGE SCALE GENOMIC DNA]</scope>
    <source>
        <strain evidence="2 4">PSU-2243</strain>
    </source>
</reference>